<dbReference type="InterPro" id="IPR036188">
    <property type="entry name" value="FAD/NAD-bd_sf"/>
</dbReference>
<accession>A0A318JV43</accession>
<dbReference type="Proteomes" id="UP000247569">
    <property type="component" value="Unassembled WGS sequence"/>
</dbReference>
<name>A0A318JV43_9NOCA</name>
<proteinExistence type="predicted"/>
<keyword evidence="2" id="KW-1185">Reference proteome</keyword>
<dbReference type="AlphaFoldDB" id="A0A318JV43"/>
<gene>
    <name evidence="1" type="ORF">DFR70_111188</name>
</gene>
<dbReference type="Gene3D" id="3.50.50.60">
    <property type="entry name" value="FAD/NAD(P)-binding domain"/>
    <property type="match status" value="1"/>
</dbReference>
<organism evidence="1 2">
    <name type="scientific">Nocardia tenerifensis</name>
    <dbReference type="NCBI Taxonomy" id="228006"/>
    <lineage>
        <taxon>Bacteria</taxon>
        <taxon>Bacillati</taxon>
        <taxon>Actinomycetota</taxon>
        <taxon>Actinomycetes</taxon>
        <taxon>Mycobacteriales</taxon>
        <taxon>Nocardiaceae</taxon>
        <taxon>Nocardia</taxon>
    </lineage>
</organism>
<sequence>MIPYAEIVRIVLAACAELPTVDIRFDTTLEDLRTEESVITEAHLSDGTRLTAKAFVDAVDIGSFERVPVAAFTTAPYHRGDAVSLGGSAFGCHPMTDQG</sequence>
<reference evidence="1 2" key="1">
    <citation type="submission" date="2018-05" db="EMBL/GenBank/DDBJ databases">
        <title>Genomic Encyclopedia of Type Strains, Phase IV (KMG-IV): sequencing the most valuable type-strain genomes for metagenomic binning, comparative biology and taxonomic classification.</title>
        <authorList>
            <person name="Goeker M."/>
        </authorList>
    </citation>
    <scope>NUCLEOTIDE SEQUENCE [LARGE SCALE GENOMIC DNA]</scope>
    <source>
        <strain evidence="1 2">DSM 44704</strain>
    </source>
</reference>
<protein>
    <submittedName>
        <fullName evidence="1">Uncharacterized protein</fullName>
    </submittedName>
</protein>
<dbReference type="EMBL" id="QJKF01000011">
    <property type="protein sequence ID" value="PXX59804.1"/>
    <property type="molecule type" value="Genomic_DNA"/>
</dbReference>
<evidence type="ECO:0000313" key="2">
    <source>
        <dbReference type="Proteomes" id="UP000247569"/>
    </source>
</evidence>
<evidence type="ECO:0000313" key="1">
    <source>
        <dbReference type="EMBL" id="PXX59804.1"/>
    </source>
</evidence>
<comment type="caution">
    <text evidence="1">The sequence shown here is derived from an EMBL/GenBank/DDBJ whole genome shotgun (WGS) entry which is preliminary data.</text>
</comment>
<dbReference type="SUPFAM" id="SSF51905">
    <property type="entry name" value="FAD/NAD(P)-binding domain"/>
    <property type="match status" value="1"/>
</dbReference>